<protein>
    <recommendedName>
        <fullName evidence="7">Heme-copper oxidase subunit III family profile domain-containing protein</fullName>
    </recommendedName>
</protein>
<evidence type="ECO:0000256" key="5">
    <source>
        <dbReference type="RuleBase" id="RU003376"/>
    </source>
</evidence>
<evidence type="ECO:0000313" key="8">
    <source>
        <dbReference type="EMBL" id="ARC54597.1"/>
    </source>
</evidence>
<dbReference type="GO" id="GO:0004129">
    <property type="term" value="F:cytochrome-c oxidase activity"/>
    <property type="evidence" value="ECO:0007669"/>
    <property type="project" value="InterPro"/>
</dbReference>
<organism evidence="8 9">
    <name type="scientific">Candidatus Riesia pthiripubis</name>
    <dbReference type="NCBI Taxonomy" id="428412"/>
    <lineage>
        <taxon>Bacteria</taxon>
        <taxon>Pseudomonadati</taxon>
        <taxon>Pseudomonadota</taxon>
        <taxon>Gammaproteobacteria</taxon>
        <taxon>Enterobacterales</taxon>
        <taxon>Enterobacteriaceae</taxon>
        <taxon>Candidatus Riesia</taxon>
    </lineage>
</organism>
<dbReference type="InterPro" id="IPR035973">
    <property type="entry name" value="Cyt_c_oxidase_su3-like_sf"/>
</dbReference>
<name>A0A1V0HP57_9ENTR</name>
<keyword evidence="3 6" id="KW-1133">Transmembrane helix</keyword>
<evidence type="ECO:0000256" key="3">
    <source>
        <dbReference type="ARBA" id="ARBA00022989"/>
    </source>
</evidence>
<evidence type="ECO:0000256" key="1">
    <source>
        <dbReference type="ARBA" id="ARBA00004141"/>
    </source>
</evidence>
<evidence type="ECO:0000256" key="4">
    <source>
        <dbReference type="ARBA" id="ARBA00023136"/>
    </source>
</evidence>
<dbReference type="GO" id="GO:0022904">
    <property type="term" value="P:respiratory electron transport chain"/>
    <property type="evidence" value="ECO:0007669"/>
    <property type="project" value="InterPro"/>
</dbReference>
<keyword evidence="4 6" id="KW-0472">Membrane</keyword>
<dbReference type="InterPro" id="IPR013833">
    <property type="entry name" value="Cyt_c_oxidase_su3_a-hlx"/>
</dbReference>
<accession>A0A1V0HP57</accession>
<dbReference type="AlphaFoldDB" id="A0A1V0HP57"/>
<feature type="domain" description="Heme-copper oxidase subunit III family profile" evidence="7">
    <location>
        <begin position="1"/>
        <end position="96"/>
    </location>
</feature>
<keyword evidence="2 5" id="KW-0812">Transmembrane</keyword>
<dbReference type="STRING" id="428412.AOE58_00625"/>
<comment type="similarity">
    <text evidence="5">Belongs to the cytochrome c oxidase subunit 3 family.</text>
</comment>
<comment type="subcellular location">
    <subcellularLocation>
        <location evidence="5">Cell membrane</location>
        <topology evidence="5">Multi-pass membrane protein</topology>
    </subcellularLocation>
    <subcellularLocation>
        <location evidence="1">Membrane</location>
        <topology evidence="1">Multi-pass membrane protein</topology>
    </subcellularLocation>
</comment>
<sequence>MFLLTVSILFSDFLLYYKHYKLISRDALFSSFFTIIFIHIFHIFVGSIWILILTFQIYKYKFDVINMANLNCLKIFWSFLNLMWIFLISIIFFLEKIL</sequence>
<evidence type="ECO:0000256" key="2">
    <source>
        <dbReference type="ARBA" id="ARBA00022692"/>
    </source>
</evidence>
<keyword evidence="9" id="KW-1185">Reference proteome</keyword>
<dbReference type="PROSITE" id="PS50253">
    <property type="entry name" value="COX3"/>
    <property type="match status" value="1"/>
</dbReference>
<dbReference type="Proteomes" id="UP000243729">
    <property type="component" value="Chromosome"/>
</dbReference>
<dbReference type="InterPro" id="IPR000298">
    <property type="entry name" value="Cyt_c_oxidase-like_su3"/>
</dbReference>
<feature type="transmembrane region" description="Helical" evidence="6">
    <location>
        <begin position="27"/>
        <end position="55"/>
    </location>
</feature>
<dbReference type="Gene3D" id="1.20.120.80">
    <property type="entry name" value="Cytochrome c oxidase, subunit III, four-helix bundle"/>
    <property type="match status" value="1"/>
</dbReference>
<feature type="transmembrane region" description="Helical" evidence="6">
    <location>
        <begin position="75"/>
        <end position="94"/>
    </location>
</feature>
<dbReference type="GO" id="GO:0005886">
    <property type="term" value="C:plasma membrane"/>
    <property type="evidence" value="ECO:0007669"/>
    <property type="project" value="UniProtKB-SubCell"/>
</dbReference>
<evidence type="ECO:0000259" key="7">
    <source>
        <dbReference type="PROSITE" id="PS50253"/>
    </source>
</evidence>
<dbReference type="EMBL" id="CP012846">
    <property type="protein sequence ID" value="ARC54597.1"/>
    <property type="molecule type" value="Genomic_DNA"/>
</dbReference>
<dbReference type="SUPFAM" id="SSF81452">
    <property type="entry name" value="Cytochrome c oxidase subunit III-like"/>
    <property type="match status" value="1"/>
</dbReference>
<gene>
    <name evidence="8" type="ORF">AOE58_00625</name>
</gene>
<proteinExistence type="inferred from homology"/>
<evidence type="ECO:0000256" key="6">
    <source>
        <dbReference type="SAM" id="Phobius"/>
    </source>
</evidence>
<evidence type="ECO:0000313" key="9">
    <source>
        <dbReference type="Proteomes" id="UP000243729"/>
    </source>
</evidence>
<reference evidence="8 9" key="1">
    <citation type="submission" date="2015-10" db="EMBL/GenBank/DDBJ databases">
        <title>Survey of human and primate louse endosymbionts.</title>
        <authorList>
            <person name="Boyd B.M."/>
        </authorList>
    </citation>
    <scope>NUCLEOTIDE SEQUENCE [LARGE SCALE GENOMIC DNA]</scope>
    <source>
        <strain evidence="8 9">HPNA</strain>
    </source>
</reference>